<feature type="region of interest" description="Disordered" evidence="1">
    <location>
        <begin position="641"/>
        <end position="669"/>
    </location>
</feature>
<sequence>MYNDKTMSFLWKYFGTDKFKSNISNNQIGFYFVITKISCDLEERNLRSCIRCRNIINMSGESGRPAKSVQGQRVKPEPVHEKSFVENVVPQTYNNPAHYEGKERITWAWVIPANGEALEVFSWRKGPVRTLKILVTPNISDSLVDPFSLKRPILAICDAAGPGPKFHTVSFISLKTGDQVKTIKFYSPVQDIYSNKNVVVVSFPEKLAIFEATSFNEMFSISTCYRCPGLSINPIALGDQWLAFADRRLYSIHQSCGGVVPEGSSSYKSTVIYAAKSITKGLKELGETVASNFMGPKVSSSQPQAPAQSSSTPGVVTIIDTQRVNGREVNLGGGSCPGLIAHFVAHLNVPIVALEFDASGMLLATADKLGHNFNVFRIQPHPLSSAQAAIHHLYTLYRGDTTAKVMDISFSLDSRWIAISTHRGTTHVYPITPYGGSIGMRTHKSVCVVNRFQRSAGLDDAPSSGRNSPVLSTSPGVSKLAFEPSPNLAYQNPRYPPYPSPVTIKPLAQLRQPLLQNLIESIAPAPSPSHSPPSNKSSKVSCPEQIVKVASIFGATRGWLAGSPTVPREIKRHSVDSLFVMAYHGNLIEYYLEPKPISSLPQEKITEDSPIALEVHASAQWSLVRESTSYEIGPPLLSSNPLLLPREKSRPRSESPAQSRQKENSEDKWMAQVEIYTHAGPPRRLWMGPQFTFKSLPGTGHLAAGSHSPRLTDRLSMESDPLDPDNVMTRLRSDLADAMLDTPQISSGSHKRDSVLYIRYQINPECKKHCYRNLL</sequence>
<dbReference type="EMBL" id="SEYY01000588">
    <property type="protein sequence ID" value="KAB7506922.1"/>
    <property type="molecule type" value="Genomic_DNA"/>
</dbReference>
<evidence type="ECO:0000313" key="4">
    <source>
        <dbReference type="Proteomes" id="UP000326759"/>
    </source>
</evidence>
<feature type="compositionally biased region" description="Polar residues" evidence="1">
    <location>
        <begin position="464"/>
        <end position="476"/>
    </location>
</feature>
<dbReference type="InterPro" id="IPR036322">
    <property type="entry name" value="WD40_repeat_dom_sf"/>
</dbReference>
<organism evidence="3 4">
    <name type="scientific">Armadillidium nasatum</name>
    <dbReference type="NCBI Taxonomy" id="96803"/>
    <lineage>
        <taxon>Eukaryota</taxon>
        <taxon>Metazoa</taxon>
        <taxon>Ecdysozoa</taxon>
        <taxon>Arthropoda</taxon>
        <taxon>Crustacea</taxon>
        <taxon>Multicrustacea</taxon>
        <taxon>Malacostraca</taxon>
        <taxon>Eumalacostraca</taxon>
        <taxon>Peracarida</taxon>
        <taxon>Isopoda</taxon>
        <taxon>Oniscidea</taxon>
        <taxon>Crinocheta</taxon>
        <taxon>Armadillidiidae</taxon>
        <taxon>Armadillidium</taxon>
    </lineage>
</organism>
<dbReference type="PANTHER" id="PTHR13268">
    <property type="entry name" value="BREAST CARCINOMA AMPLIFIED SEQUENCE 3"/>
    <property type="match status" value="1"/>
</dbReference>
<dbReference type="InterPro" id="IPR045142">
    <property type="entry name" value="BCAS3-like"/>
</dbReference>
<gene>
    <name evidence="3" type="primary">rudhira</name>
    <name evidence="3" type="ORF">Anas_03039</name>
</gene>
<feature type="domain" description="BCAS3 WD40" evidence="2">
    <location>
        <begin position="108"/>
        <end position="514"/>
    </location>
</feature>
<reference evidence="3 4" key="1">
    <citation type="journal article" date="2019" name="PLoS Biol.">
        <title>Sex chromosomes control vertical transmission of feminizing Wolbachia symbionts in an isopod.</title>
        <authorList>
            <person name="Becking T."/>
            <person name="Chebbi M.A."/>
            <person name="Giraud I."/>
            <person name="Moumen B."/>
            <person name="Laverre T."/>
            <person name="Caubet Y."/>
            <person name="Peccoud J."/>
            <person name="Gilbert C."/>
            <person name="Cordaux R."/>
        </authorList>
    </citation>
    <scope>NUCLEOTIDE SEQUENCE [LARGE SCALE GENOMIC DNA]</scope>
    <source>
        <strain evidence="3">ANa2</strain>
        <tissue evidence="3">Whole body excluding digestive tract and cuticle</tissue>
    </source>
</reference>
<proteinExistence type="predicted"/>
<dbReference type="OrthoDB" id="25778at2759"/>
<dbReference type="Pfam" id="PF21034">
    <property type="entry name" value="BCAS3_WD40"/>
    <property type="match status" value="1"/>
</dbReference>
<dbReference type="SUPFAM" id="SSF50978">
    <property type="entry name" value="WD40 repeat-like"/>
    <property type="match status" value="1"/>
</dbReference>
<feature type="compositionally biased region" description="Basic and acidic residues" evidence="1">
    <location>
        <begin position="660"/>
        <end position="669"/>
    </location>
</feature>
<name>A0A5N5TLB4_9CRUS</name>
<feature type="region of interest" description="Disordered" evidence="1">
    <location>
        <begin position="702"/>
        <end position="722"/>
    </location>
</feature>
<evidence type="ECO:0000256" key="1">
    <source>
        <dbReference type="SAM" id="MobiDB-lite"/>
    </source>
</evidence>
<dbReference type="AlphaFoldDB" id="A0A5N5TLB4"/>
<dbReference type="GO" id="GO:0005737">
    <property type="term" value="C:cytoplasm"/>
    <property type="evidence" value="ECO:0007669"/>
    <property type="project" value="TreeGrafter"/>
</dbReference>
<keyword evidence="4" id="KW-1185">Reference proteome</keyword>
<protein>
    <submittedName>
        <fullName evidence="3">Breast carcinoma-amplified sequence 3-like protein</fullName>
    </submittedName>
</protein>
<dbReference type="GO" id="GO:0042594">
    <property type="term" value="P:response to starvation"/>
    <property type="evidence" value="ECO:0007669"/>
    <property type="project" value="TreeGrafter"/>
</dbReference>
<dbReference type="InterPro" id="IPR048382">
    <property type="entry name" value="BCAS3_WD40"/>
</dbReference>
<evidence type="ECO:0000259" key="2">
    <source>
        <dbReference type="Pfam" id="PF21034"/>
    </source>
</evidence>
<dbReference type="PANTHER" id="PTHR13268:SF0">
    <property type="entry name" value="BCAS3 MICROTUBULE ASSOCIATED CELL MIGRATION FACTOR"/>
    <property type="match status" value="1"/>
</dbReference>
<accession>A0A5N5TLB4</accession>
<feature type="region of interest" description="Disordered" evidence="1">
    <location>
        <begin position="458"/>
        <end position="477"/>
    </location>
</feature>
<dbReference type="Proteomes" id="UP000326759">
    <property type="component" value="Unassembled WGS sequence"/>
</dbReference>
<comment type="caution">
    <text evidence="3">The sequence shown here is derived from an EMBL/GenBank/DDBJ whole genome shotgun (WGS) entry which is preliminary data.</text>
</comment>
<dbReference type="GO" id="GO:0006914">
    <property type="term" value="P:autophagy"/>
    <property type="evidence" value="ECO:0007669"/>
    <property type="project" value="InterPro"/>
</dbReference>
<evidence type="ECO:0000313" key="3">
    <source>
        <dbReference type="EMBL" id="KAB7506922.1"/>
    </source>
</evidence>